<keyword evidence="1 6" id="KW-0645">Protease</keyword>
<dbReference type="Pfam" id="PF01435">
    <property type="entry name" value="Peptidase_M48"/>
    <property type="match status" value="1"/>
</dbReference>
<sequence length="319" mass="35068">MSSFWNLWGRRLLHYGRPAARTTRLVLASGSLYMLGYTTGIRRCLEDRDSTIQSLIAGVLSRQAHGADILSRTAKASLTVQRIGQELLVAAQAHLTEEIQREPADNVDDDPRAAKLRALQRLDWQFLVIDNESSNAFVADTLPGFVFVHRGLVELMNEDELAFVIGHELSHFICDHSTSHQGLQGAFSILQIVVLASVDPTGIISLLLELPIASSLFSVAVQLPLSRQHENEADVLGLMLTARACREPLRALKAHEQLAAIEARHGQGTETTSIVATHPAFDERIAALKTRLPEAQALYEISGCDRIKSALKRVGFLKG</sequence>
<comment type="cofactor">
    <cofactor evidence="6">
        <name>Zn(2+)</name>
        <dbReference type="ChEBI" id="CHEBI:29105"/>
    </cofactor>
    <text evidence="6">Binds 1 zinc ion per subunit.</text>
</comment>
<evidence type="ECO:0000256" key="4">
    <source>
        <dbReference type="ARBA" id="ARBA00022833"/>
    </source>
</evidence>
<evidence type="ECO:0000256" key="6">
    <source>
        <dbReference type="RuleBase" id="RU003983"/>
    </source>
</evidence>
<dbReference type="PANTHER" id="PTHR22726:SF1">
    <property type="entry name" value="METALLOENDOPEPTIDASE OMA1, MITOCHONDRIAL"/>
    <property type="match status" value="1"/>
</dbReference>
<reference evidence="8" key="1">
    <citation type="submission" date="2021-01" db="EMBL/GenBank/DDBJ databases">
        <authorList>
            <person name="Corre E."/>
            <person name="Pelletier E."/>
            <person name="Niang G."/>
            <person name="Scheremetjew M."/>
            <person name="Finn R."/>
            <person name="Kale V."/>
            <person name="Holt S."/>
            <person name="Cochrane G."/>
            <person name="Meng A."/>
            <person name="Brown T."/>
            <person name="Cohen L."/>
        </authorList>
    </citation>
    <scope>NUCLEOTIDE SEQUENCE</scope>
    <source>
        <strain evidence="8">RCC1130</strain>
    </source>
</reference>
<comment type="similarity">
    <text evidence="6">Belongs to the peptidase M48 family.</text>
</comment>
<keyword evidence="4 6" id="KW-0862">Zinc</keyword>
<gene>
    <name evidence="8" type="ORF">CLEP1334_LOCUS15894</name>
</gene>
<dbReference type="Gene3D" id="3.30.2010.10">
    <property type="entry name" value="Metalloproteases ('zincins'), catalytic domain"/>
    <property type="match status" value="1"/>
</dbReference>
<organism evidence="8">
    <name type="scientific">Calcidiscus leptoporus</name>
    <dbReference type="NCBI Taxonomy" id="127549"/>
    <lineage>
        <taxon>Eukaryota</taxon>
        <taxon>Haptista</taxon>
        <taxon>Haptophyta</taxon>
        <taxon>Prymnesiophyceae</taxon>
        <taxon>Coccolithales</taxon>
        <taxon>Calcidiscaceae</taxon>
        <taxon>Calcidiscus</taxon>
    </lineage>
</organism>
<keyword evidence="2" id="KW-0479">Metal-binding</keyword>
<dbReference type="PANTHER" id="PTHR22726">
    <property type="entry name" value="METALLOENDOPEPTIDASE OMA1"/>
    <property type="match status" value="1"/>
</dbReference>
<accession>A0A7S0J4G5</accession>
<dbReference type="GO" id="GO:0004222">
    <property type="term" value="F:metalloendopeptidase activity"/>
    <property type="evidence" value="ECO:0007669"/>
    <property type="project" value="InterPro"/>
</dbReference>
<evidence type="ECO:0000313" key="8">
    <source>
        <dbReference type="EMBL" id="CAD8540611.1"/>
    </source>
</evidence>
<dbReference type="AlphaFoldDB" id="A0A7S0J4G5"/>
<dbReference type="GO" id="GO:0016020">
    <property type="term" value="C:membrane"/>
    <property type="evidence" value="ECO:0007669"/>
    <property type="project" value="TreeGrafter"/>
</dbReference>
<dbReference type="CDD" id="cd07331">
    <property type="entry name" value="M48C_Oma1_like"/>
    <property type="match status" value="1"/>
</dbReference>
<dbReference type="InterPro" id="IPR051156">
    <property type="entry name" value="Mito/Outer_Membr_Metalloprot"/>
</dbReference>
<protein>
    <recommendedName>
        <fullName evidence="7">Peptidase M48 domain-containing protein</fullName>
    </recommendedName>
</protein>
<dbReference type="EMBL" id="HBER01031603">
    <property type="protein sequence ID" value="CAD8540611.1"/>
    <property type="molecule type" value="Transcribed_RNA"/>
</dbReference>
<feature type="domain" description="Peptidase M48" evidence="7">
    <location>
        <begin position="114"/>
        <end position="291"/>
    </location>
</feature>
<keyword evidence="3 6" id="KW-0378">Hydrolase</keyword>
<dbReference type="GO" id="GO:0046872">
    <property type="term" value="F:metal ion binding"/>
    <property type="evidence" value="ECO:0007669"/>
    <property type="project" value="UniProtKB-KW"/>
</dbReference>
<name>A0A7S0J4G5_9EUKA</name>
<evidence type="ECO:0000259" key="7">
    <source>
        <dbReference type="Pfam" id="PF01435"/>
    </source>
</evidence>
<evidence type="ECO:0000256" key="3">
    <source>
        <dbReference type="ARBA" id="ARBA00022801"/>
    </source>
</evidence>
<evidence type="ECO:0000256" key="1">
    <source>
        <dbReference type="ARBA" id="ARBA00022670"/>
    </source>
</evidence>
<evidence type="ECO:0000256" key="2">
    <source>
        <dbReference type="ARBA" id="ARBA00022723"/>
    </source>
</evidence>
<keyword evidence="5 6" id="KW-0482">Metalloprotease</keyword>
<dbReference type="InterPro" id="IPR001915">
    <property type="entry name" value="Peptidase_M48"/>
</dbReference>
<dbReference type="GO" id="GO:0051603">
    <property type="term" value="P:proteolysis involved in protein catabolic process"/>
    <property type="evidence" value="ECO:0007669"/>
    <property type="project" value="TreeGrafter"/>
</dbReference>
<evidence type="ECO:0000256" key="5">
    <source>
        <dbReference type="ARBA" id="ARBA00023049"/>
    </source>
</evidence>
<proteinExistence type="inferred from homology"/>